<dbReference type="PROSITE" id="PS51450">
    <property type="entry name" value="LRR"/>
    <property type="match status" value="1"/>
</dbReference>
<evidence type="ECO:0000256" key="2">
    <source>
        <dbReference type="ARBA" id="ARBA00022737"/>
    </source>
</evidence>
<name>A0A3L6E0N4_MAIZE</name>
<dbReference type="AlphaFoldDB" id="A0A3L6E0N4"/>
<dbReference type="Pfam" id="PF12799">
    <property type="entry name" value="LRR_4"/>
    <property type="match status" value="1"/>
</dbReference>
<dbReference type="InterPro" id="IPR025875">
    <property type="entry name" value="Leu-rich_rpt_4"/>
</dbReference>
<dbReference type="Gene3D" id="3.80.10.10">
    <property type="entry name" value="Ribonuclease Inhibitor"/>
    <property type="match status" value="1"/>
</dbReference>
<dbReference type="SUPFAM" id="SSF52075">
    <property type="entry name" value="Outer arm dynein light chain 1"/>
    <property type="match status" value="1"/>
</dbReference>
<dbReference type="Proteomes" id="UP000251960">
    <property type="component" value="Chromosome 7"/>
</dbReference>
<evidence type="ECO:0000313" key="3">
    <source>
        <dbReference type="EMBL" id="PWZ14068.1"/>
    </source>
</evidence>
<gene>
    <name evidence="3" type="ORF">Zm00014a_000255</name>
</gene>
<dbReference type="InterPro" id="IPR001611">
    <property type="entry name" value="Leu-rich_rpt"/>
</dbReference>
<comment type="caution">
    <text evidence="3">The sequence shown here is derived from an EMBL/GenBank/DDBJ whole genome shotgun (WGS) entry which is preliminary data.</text>
</comment>
<reference evidence="3" key="1">
    <citation type="journal article" date="2018" name="Nat. Genet.">
        <title>Extensive intraspecific gene order and gene structural variations between Mo17 and other maize genomes.</title>
        <authorList>
            <person name="Sun S."/>
            <person name="Zhou Y."/>
            <person name="Chen J."/>
            <person name="Shi J."/>
            <person name="Zhao H."/>
            <person name="Zhao H."/>
            <person name="Song W."/>
            <person name="Zhang M."/>
            <person name="Cui Y."/>
            <person name="Dong X."/>
            <person name="Liu H."/>
            <person name="Ma X."/>
            <person name="Jiao Y."/>
            <person name="Wang B."/>
            <person name="Wei X."/>
            <person name="Stein J.C."/>
            <person name="Glaubitz J.C."/>
            <person name="Lu F."/>
            <person name="Yu G."/>
            <person name="Liang C."/>
            <person name="Fengler K."/>
            <person name="Li B."/>
            <person name="Rafalski A."/>
            <person name="Schnable P.S."/>
            <person name="Ware D.H."/>
            <person name="Buckler E.S."/>
            <person name="Lai J."/>
        </authorList>
    </citation>
    <scope>NUCLEOTIDE SEQUENCE [LARGE SCALE GENOMIC DNA]</scope>
    <source>
        <tissue evidence="3">Seedling</tissue>
    </source>
</reference>
<proteinExistence type="predicted"/>
<evidence type="ECO:0000256" key="1">
    <source>
        <dbReference type="ARBA" id="ARBA00022614"/>
    </source>
</evidence>
<accession>A0A3L6E0N4</accession>
<dbReference type="EMBL" id="NCVQ01000008">
    <property type="protein sequence ID" value="PWZ14068.1"/>
    <property type="molecule type" value="Genomic_DNA"/>
</dbReference>
<keyword evidence="1" id="KW-0433">Leucine-rich repeat</keyword>
<dbReference type="InterPro" id="IPR032675">
    <property type="entry name" value="LRR_dom_sf"/>
</dbReference>
<dbReference type="PRINTS" id="PR00019">
    <property type="entry name" value="LEURICHRPT"/>
</dbReference>
<sequence length="61" mass="6753">MQGIKNFTALIELDLSDNNITALPAELGIKNFTALIELDLSDNNITAPQRSWDCLKLTCKC</sequence>
<keyword evidence="2" id="KW-0677">Repeat</keyword>
<organism evidence="3">
    <name type="scientific">Zea mays</name>
    <name type="common">Maize</name>
    <dbReference type="NCBI Taxonomy" id="4577"/>
    <lineage>
        <taxon>Eukaryota</taxon>
        <taxon>Viridiplantae</taxon>
        <taxon>Streptophyta</taxon>
        <taxon>Embryophyta</taxon>
        <taxon>Tracheophyta</taxon>
        <taxon>Spermatophyta</taxon>
        <taxon>Magnoliopsida</taxon>
        <taxon>Liliopsida</taxon>
        <taxon>Poales</taxon>
        <taxon>Poaceae</taxon>
        <taxon>PACMAD clade</taxon>
        <taxon>Panicoideae</taxon>
        <taxon>Andropogonodae</taxon>
        <taxon>Andropogoneae</taxon>
        <taxon>Tripsacinae</taxon>
        <taxon>Zea</taxon>
    </lineage>
</organism>
<protein>
    <submittedName>
        <fullName evidence="3">Uncharacterized protein</fullName>
    </submittedName>
</protein>